<evidence type="ECO:0000256" key="7">
    <source>
        <dbReference type="ARBA" id="ARBA00022801"/>
    </source>
</evidence>
<protein>
    <recommendedName>
        <fullName evidence="11">Zinc carboxypeptidase A 1</fullName>
    </recommendedName>
</protein>
<evidence type="ECO:0000256" key="9">
    <source>
        <dbReference type="ARBA" id="ARBA00023049"/>
    </source>
</evidence>
<comment type="cofactor">
    <cofactor evidence="1">
        <name>Zn(2+)</name>
        <dbReference type="ChEBI" id="CHEBI:29105"/>
    </cofactor>
</comment>
<evidence type="ECO:0000256" key="10">
    <source>
        <dbReference type="ARBA" id="ARBA00023157"/>
    </source>
</evidence>
<dbReference type="Pfam" id="PF02244">
    <property type="entry name" value="Propep_M14"/>
    <property type="match status" value="1"/>
</dbReference>
<dbReference type="EnsemblMetazoa" id="PPAI008743-RA">
    <property type="protein sequence ID" value="PPAI008743-PA"/>
    <property type="gene ID" value="PPAI008743"/>
</dbReference>
<dbReference type="Gene3D" id="3.40.630.10">
    <property type="entry name" value="Zn peptidases"/>
    <property type="match status" value="1"/>
</dbReference>
<dbReference type="AlphaFoldDB" id="A0A1B0GQ25"/>
<dbReference type="Gene3D" id="3.30.70.340">
    <property type="entry name" value="Metallocarboxypeptidase-like"/>
    <property type="match status" value="1"/>
</dbReference>
<accession>A0A1B0GQ25</accession>
<evidence type="ECO:0000256" key="2">
    <source>
        <dbReference type="ARBA" id="ARBA00005988"/>
    </source>
</evidence>
<dbReference type="InterPro" id="IPR036990">
    <property type="entry name" value="M14A-like_propep"/>
</dbReference>
<evidence type="ECO:0000313" key="14">
    <source>
        <dbReference type="EnsemblMetazoa" id="PPAI008743-PA"/>
    </source>
</evidence>
<keyword evidence="8" id="KW-0862">Zinc</keyword>
<dbReference type="FunFam" id="3.40.630.10:FF:000084">
    <property type="entry name" value="Carboxypeptidase B2"/>
    <property type="match status" value="1"/>
</dbReference>
<keyword evidence="15" id="KW-1185">Reference proteome</keyword>
<dbReference type="VEuPathDB" id="VectorBase:PPAPM1_007556"/>
<dbReference type="InterPro" id="IPR057246">
    <property type="entry name" value="CARBOXYPEPT_ZN_1"/>
</dbReference>
<dbReference type="PANTHER" id="PTHR11705:SF153">
    <property type="entry name" value="ZINC CARBOXYPEPTIDASE A 1-LIKE PROTEIN"/>
    <property type="match status" value="1"/>
</dbReference>
<dbReference type="SUPFAM" id="SSF53187">
    <property type="entry name" value="Zn-dependent exopeptidases"/>
    <property type="match status" value="1"/>
</dbReference>
<dbReference type="GO" id="GO:0005615">
    <property type="term" value="C:extracellular space"/>
    <property type="evidence" value="ECO:0007669"/>
    <property type="project" value="TreeGrafter"/>
</dbReference>
<name>A0A1B0GQ25_PHLPP</name>
<comment type="similarity">
    <text evidence="2 12">Belongs to the peptidase M14 family.</text>
</comment>
<dbReference type="PRINTS" id="PR00765">
    <property type="entry name" value="CRBOXYPTASEA"/>
</dbReference>
<dbReference type="VEuPathDB" id="VectorBase:PPAI008743"/>
<keyword evidence="4" id="KW-0645">Protease</keyword>
<proteinExistence type="inferred from homology"/>
<keyword evidence="5" id="KW-0479">Metal-binding</keyword>
<evidence type="ECO:0000256" key="4">
    <source>
        <dbReference type="ARBA" id="ARBA00022670"/>
    </source>
</evidence>
<evidence type="ECO:0000256" key="1">
    <source>
        <dbReference type="ARBA" id="ARBA00001947"/>
    </source>
</evidence>
<comment type="caution">
    <text evidence="12">Lacks conserved residue(s) required for the propagation of feature annotation.</text>
</comment>
<evidence type="ECO:0000259" key="13">
    <source>
        <dbReference type="PROSITE" id="PS52035"/>
    </source>
</evidence>
<dbReference type="GO" id="GO:0008270">
    <property type="term" value="F:zinc ion binding"/>
    <property type="evidence" value="ECO:0007669"/>
    <property type="project" value="InterPro"/>
</dbReference>
<dbReference type="InterPro" id="IPR003146">
    <property type="entry name" value="M14A_act_pep"/>
</dbReference>
<sequence length="269" mass="30919">MRNLLVLSVVIFLAFSNGEKARFDNYKVFSVEVKNEEQLKVLREMEEAPFSSYDFWKAPGKVGHPVDVMVPPHKSSEFEEIMSSLKFETKLKISNVQELIDNEQPKVAPANDDFGWDRYHTLEEIYSWLDGLLVEYSDVLTPISAGNSVEGRPIRGVLLSYKEGNPAIFIESNTHAREWITSATATYVLNEFLTSTDPEVREIAENYDWYIFPNVNPDGFHFTHVNNRMWRKTRARHGVICLGVDPNRNWAFHSGQAFESSIRQIISLP</sequence>
<feature type="domain" description="Peptidase M14" evidence="13">
    <location>
        <begin position="118"/>
        <end position="269"/>
    </location>
</feature>
<dbReference type="Proteomes" id="UP000092462">
    <property type="component" value="Unassembled WGS sequence"/>
</dbReference>
<dbReference type="PROSITE" id="PS00132">
    <property type="entry name" value="CARBOXYPEPT_ZN_1"/>
    <property type="match status" value="1"/>
</dbReference>
<dbReference type="EMBL" id="AJVK01035492">
    <property type="status" value="NOT_ANNOTATED_CDS"/>
    <property type="molecule type" value="Genomic_DNA"/>
</dbReference>
<dbReference type="SUPFAM" id="SSF54897">
    <property type="entry name" value="Protease propeptides/inhibitors"/>
    <property type="match status" value="1"/>
</dbReference>
<dbReference type="GO" id="GO:0004181">
    <property type="term" value="F:metallocarboxypeptidase activity"/>
    <property type="evidence" value="ECO:0007669"/>
    <property type="project" value="InterPro"/>
</dbReference>
<dbReference type="Pfam" id="PF00246">
    <property type="entry name" value="Peptidase_M14"/>
    <property type="match status" value="1"/>
</dbReference>
<keyword evidence="10" id="KW-1015">Disulfide bond</keyword>
<evidence type="ECO:0000256" key="6">
    <source>
        <dbReference type="ARBA" id="ARBA00022729"/>
    </source>
</evidence>
<organism evidence="14 15">
    <name type="scientific">Phlebotomus papatasi</name>
    <name type="common">Sandfly</name>
    <dbReference type="NCBI Taxonomy" id="29031"/>
    <lineage>
        <taxon>Eukaryota</taxon>
        <taxon>Metazoa</taxon>
        <taxon>Ecdysozoa</taxon>
        <taxon>Arthropoda</taxon>
        <taxon>Hexapoda</taxon>
        <taxon>Insecta</taxon>
        <taxon>Pterygota</taxon>
        <taxon>Neoptera</taxon>
        <taxon>Endopterygota</taxon>
        <taxon>Diptera</taxon>
        <taxon>Nematocera</taxon>
        <taxon>Psychodoidea</taxon>
        <taxon>Psychodidae</taxon>
        <taxon>Phlebotomus</taxon>
        <taxon>Phlebotomus</taxon>
    </lineage>
</organism>
<keyword evidence="3" id="KW-0121">Carboxypeptidase</keyword>
<evidence type="ECO:0000256" key="8">
    <source>
        <dbReference type="ARBA" id="ARBA00022833"/>
    </source>
</evidence>
<dbReference type="GO" id="GO:0006508">
    <property type="term" value="P:proteolysis"/>
    <property type="evidence" value="ECO:0007669"/>
    <property type="project" value="UniProtKB-KW"/>
</dbReference>
<dbReference type="InterPro" id="IPR000834">
    <property type="entry name" value="Peptidase_M14"/>
</dbReference>
<reference evidence="14" key="1">
    <citation type="submission" date="2022-08" db="UniProtKB">
        <authorList>
            <consortium name="EnsemblMetazoa"/>
        </authorList>
    </citation>
    <scope>IDENTIFICATION</scope>
    <source>
        <strain evidence="14">Israel</strain>
    </source>
</reference>
<keyword evidence="6" id="KW-0732">Signal</keyword>
<evidence type="ECO:0000256" key="11">
    <source>
        <dbReference type="ARBA" id="ARBA00069039"/>
    </source>
</evidence>
<evidence type="ECO:0000256" key="12">
    <source>
        <dbReference type="PROSITE-ProRule" id="PRU01379"/>
    </source>
</evidence>
<evidence type="ECO:0000313" key="15">
    <source>
        <dbReference type="Proteomes" id="UP000092462"/>
    </source>
</evidence>
<evidence type="ECO:0000256" key="5">
    <source>
        <dbReference type="ARBA" id="ARBA00022723"/>
    </source>
</evidence>
<evidence type="ECO:0000256" key="3">
    <source>
        <dbReference type="ARBA" id="ARBA00022645"/>
    </source>
</evidence>
<dbReference type="SMART" id="SM00631">
    <property type="entry name" value="Zn_pept"/>
    <property type="match status" value="1"/>
</dbReference>
<keyword evidence="9" id="KW-0482">Metalloprotease</keyword>
<keyword evidence="7" id="KW-0378">Hydrolase</keyword>
<dbReference type="PROSITE" id="PS52035">
    <property type="entry name" value="PEPTIDASE_M14"/>
    <property type="match status" value="1"/>
</dbReference>
<dbReference type="FunFam" id="3.30.70.340:FF:000002">
    <property type="entry name" value="Carboxypeptidase A"/>
    <property type="match status" value="1"/>
</dbReference>
<dbReference type="PANTHER" id="PTHR11705">
    <property type="entry name" value="PROTEASE FAMILY M14 CARBOXYPEPTIDASE A,B"/>
    <property type="match status" value="1"/>
</dbReference>